<accession>A0ABU8KJ58</accession>
<gene>
    <name evidence="1" type="ORF">O7A05_25740</name>
</gene>
<sequence length="214" mass="24645">MTISDWTPPSRKKPSPQYLGDPNQATIWIAVGRASSEWEHGEVILCRLFQFFCETPSFAASQVYGTPSNFLGRLDLVQIASEEFFLKRKETQKNLEMKAEVEKLLSAFAQANKERNKIVHAMVHGMTLEKHGIKHSGYYLGPSYYSTRKRKFDLIEGWPMGADYFYRSAEINLCADRFSELLREGMQLWLQLQDVYGVPSGTQFAPREHAPERR</sequence>
<proteinExistence type="predicted"/>
<reference evidence="1 2" key="1">
    <citation type="submission" date="2022-12" db="EMBL/GenBank/DDBJ databases">
        <authorList>
            <person name="Muema E."/>
        </authorList>
    </citation>
    <scope>NUCLEOTIDE SEQUENCE [LARGE SCALE GENOMIC DNA]</scope>
    <source>
        <strain evidence="2">1330</strain>
    </source>
</reference>
<dbReference type="Proteomes" id="UP001366503">
    <property type="component" value="Unassembled WGS sequence"/>
</dbReference>
<evidence type="ECO:0000313" key="1">
    <source>
        <dbReference type="EMBL" id="MEI9405542.1"/>
    </source>
</evidence>
<comment type="caution">
    <text evidence="1">The sequence shown here is derived from an EMBL/GenBank/DDBJ whole genome shotgun (WGS) entry which is preliminary data.</text>
</comment>
<dbReference type="EMBL" id="JAPYKO010000023">
    <property type="protein sequence ID" value="MEI9405542.1"/>
    <property type="molecule type" value="Genomic_DNA"/>
</dbReference>
<dbReference type="RefSeq" id="WP_337095751.1">
    <property type="nucleotide sequence ID" value="NZ_JAPYKO010000023.1"/>
</dbReference>
<keyword evidence="2" id="KW-1185">Reference proteome</keyword>
<organism evidence="1 2">
    <name type="scientific">Mesorhizobium argentiipisi</name>
    <dbReference type="NCBI Taxonomy" id="3015175"/>
    <lineage>
        <taxon>Bacteria</taxon>
        <taxon>Pseudomonadati</taxon>
        <taxon>Pseudomonadota</taxon>
        <taxon>Alphaproteobacteria</taxon>
        <taxon>Hyphomicrobiales</taxon>
        <taxon>Phyllobacteriaceae</taxon>
        <taxon>Mesorhizobium</taxon>
    </lineage>
</organism>
<name>A0ABU8KJ58_9HYPH</name>
<evidence type="ECO:0000313" key="2">
    <source>
        <dbReference type="Proteomes" id="UP001366503"/>
    </source>
</evidence>
<protein>
    <submittedName>
        <fullName evidence="1">Uncharacterized protein</fullName>
    </submittedName>
</protein>